<feature type="domain" description="FAD dependent oxidoreductase" evidence="1">
    <location>
        <begin position="58"/>
        <end position="213"/>
    </location>
</feature>
<dbReference type="PANTHER" id="PTHR13847:SF260">
    <property type="entry name" value="FAD DEPENDENT OXIDOREDUCTASE DOMAIN-CONTAINING PROTEIN"/>
    <property type="match status" value="1"/>
</dbReference>
<dbReference type="GO" id="GO:0005737">
    <property type="term" value="C:cytoplasm"/>
    <property type="evidence" value="ECO:0007669"/>
    <property type="project" value="TreeGrafter"/>
</dbReference>
<evidence type="ECO:0000313" key="3">
    <source>
        <dbReference type="EMBL" id="CAD8285809.1"/>
    </source>
</evidence>
<evidence type="ECO:0000313" key="2">
    <source>
        <dbReference type="EMBL" id="CAD8285806.1"/>
    </source>
</evidence>
<organism evidence="3">
    <name type="scientific">Chlamydomonas euryale</name>
    <dbReference type="NCBI Taxonomy" id="1486919"/>
    <lineage>
        <taxon>Eukaryota</taxon>
        <taxon>Viridiplantae</taxon>
        <taxon>Chlorophyta</taxon>
        <taxon>core chlorophytes</taxon>
        <taxon>Chlorophyceae</taxon>
        <taxon>CS clade</taxon>
        <taxon>Chlamydomonadales</taxon>
        <taxon>Chlamydomonadaceae</taxon>
        <taxon>Chlamydomonas</taxon>
    </lineage>
</organism>
<dbReference type="AlphaFoldDB" id="A0A6U2E8I9"/>
<dbReference type="Gene3D" id="3.30.9.10">
    <property type="entry name" value="D-Amino Acid Oxidase, subunit A, domain 2"/>
    <property type="match status" value="1"/>
</dbReference>
<dbReference type="Pfam" id="PF01266">
    <property type="entry name" value="DAO"/>
    <property type="match status" value="1"/>
</dbReference>
<sequence length="284" mass="30413">MVAAPLRPPGGATRLAQTRAPRLAPAPTPSFWHTRGLLQHGQPVVLPRVEAPKQHTADVAIIGSGIAGTSLAYHLSRLDPDVTVALVDGRHIAGGATGRNGGLLWPCLNASFKKMLATKGVASSSEIMRFEEQASTAAADFIEQTPGMRELVEFAWLKEGGLYLFESEEEAYDELQELKAMTDRGWSTDLEVWGAAETNKRLGSVGYHGAIRCACRLCMLSFACLAAQGSFHLHNSTTSLVQVSQSGESMGCALGTWGGTSGCKGGSQRCLRRRRALRIPAGYF</sequence>
<reference evidence="3" key="1">
    <citation type="submission" date="2021-01" db="EMBL/GenBank/DDBJ databases">
        <authorList>
            <person name="Corre E."/>
            <person name="Pelletier E."/>
            <person name="Niang G."/>
            <person name="Scheremetjew M."/>
            <person name="Finn R."/>
            <person name="Kale V."/>
            <person name="Holt S."/>
            <person name="Cochrane G."/>
            <person name="Meng A."/>
            <person name="Brown T."/>
            <person name="Cohen L."/>
        </authorList>
    </citation>
    <scope>NUCLEOTIDE SEQUENCE</scope>
    <source>
        <strain evidence="3">CCMP219</strain>
    </source>
</reference>
<dbReference type="InterPro" id="IPR006076">
    <property type="entry name" value="FAD-dep_OxRdtase"/>
</dbReference>
<dbReference type="PANTHER" id="PTHR13847">
    <property type="entry name" value="SARCOSINE DEHYDROGENASE-RELATED"/>
    <property type="match status" value="1"/>
</dbReference>
<dbReference type="EMBL" id="HBEC01012686">
    <property type="protein sequence ID" value="CAD8285809.1"/>
    <property type="molecule type" value="Transcribed_RNA"/>
</dbReference>
<gene>
    <name evidence="2" type="ORF">CEUR00632_LOCUS5844</name>
    <name evidence="3" type="ORF">CEUR00632_LOCUS5847</name>
</gene>
<protein>
    <recommendedName>
        <fullName evidence="1">FAD dependent oxidoreductase domain-containing protein</fullName>
    </recommendedName>
</protein>
<dbReference type="InterPro" id="IPR036188">
    <property type="entry name" value="FAD/NAD-bd_sf"/>
</dbReference>
<name>A0A6U2E8I9_9CHLO</name>
<dbReference type="SUPFAM" id="SSF51905">
    <property type="entry name" value="FAD/NAD(P)-binding domain"/>
    <property type="match status" value="1"/>
</dbReference>
<dbReference type="Gene3D" id="3.50.50.60">
    <property type="entry name" value="FAD/NAD(P)-binding domain"/>
    <property type="match status" value="1"/>
</dbReference>
<proteinExistence type="predicted"/>
<dbReference type="EMBL" id="HBEC01012683">
    <property type="protein sequence ID" value="CAD8285806.1"/>
    <property type="molecule type" value="Transcribed_RNA"/>
</dbReference>
<accession>A0A6U2E8I9</accession>
<evidence type="ECO:0000259" key="1">
    <source>
        <dbReference type="Pfam" id="PF01266"/>
    </source>
</evidence>